<dbReference type="SUPFAM" id="SSF50370">
    <property type="entry name" value="Ricin B-like lectins"/>
    <property type="match status" value="1"/>
</dbReference>
<organism evidence="2 3">
    <name type="scientific">Mycena pura</name>
    <dbReference type="NCBI Taxonomy" id="153505"/>
    <lineage>
        <taxon>Eukaryota</taxon>
        <taxon>Fungi</taxon>
        <taxon>Dikarya</taxon>
        <taxon>Basidiomycota</taxon>
        <taxon>Agaricomycotina</taxon>
        <taxon>Agaricomycetes</taxon>
        <taxon>Agaricomycetidae</taxon>
        <taxon>Agaricales</taxon>
        <taxon>Marasmiineae</taxon>
        <taxon>Mycenaceae</taxon>
        <taxon>Mycena</taxon>
    </lineage>
</organism>
<dbReference type="Proteomes" id="UP001219525">
    <property type="component" value="Unassembled WGS sequence"/>
</dbReference>
<dbReference type="PROSITE" id="PS50231">
    <property type="entry name" value="RICIN_B_LECTIN"/>
    <property type="match status" value="1"/>
</dbReference>
<dbReference type="Gene3D" id="2.80.10.50">
    <property type="match status" value="1"/>
</dbReference>
<dbReference type="InterPro" id="IPR000772">
    <property type="entry name" value="Ricin_B_lectin"/>
</dbReference>
<dbReference type="InterPro" id="IPR035992">
    <property type="entry name" value="Ricin_B-like_lectins"/>
</dbReference>
<keyword evidence="3" id="KW-1185">Reference proteome</keyword>
<protein>
    <submittedName>
        <fullName evidence="2">Ricin B lectin domain-containing protein</fullName>
    </submittedName>
</protein>
<gene>
    <name evidence="2" type="ORF">GGX14DRAFT_560939</name>
</gene>
<evidence type="ECO:0000313" key="2">
    <source>
        <dbReference type="EMBL" id="KAJ7218592.1"/>
    </source>
</evidence>
<dbReference type="AlphaFoldDB" id="A0AAD6VNX7"/>
<evidence type="ECO:0000313" key="3">
    <source>
        <dbReference type="Proteomes" id="UP001219525"/>
    </source>
</evidence>
<dbReference type="Pfam" id="PF14200">
    <property type="entry name" value="RicinB_lectin_2"/>
    <property type="match status" value="1"/>
</dbReference>
<evidence type="ECO:0000259" key="1">
    <source>
        <dbReference type="Pfam" id="PF14200"/>
    </source>
</evidence>
<sequence>MSLRTGIYTIANQKAPLVLDLADGNSANNTRILGWPENIADSGIPFLNQLWLVRKISGSNVYSLQNLGGGTYMDMSLDSGSDSDNGNVVYGRQANDGTADQPSHKANQQWEIIAHNQFYKLRNVQGNTFLDLAAGGTSGGTIIQTWEAASLNNVSNQLWTFKAHGEDQIQTYEEASPYYAVK</sequence>
<dbReference type="EMBL" id="JARJCW010000012">
    <property type="protein sequence ID" value="KAJ7218592.1"/>
    <property type="molecule type" value="Genomic_DNA"/>
</dbReference>
<accession>A0AAD6VNX7</accession>
<feature type="domain" description="Ricin B lectin" evidence="1">
    <location>
        <begin position="48"/>
        <end position="146"/>
    </location>
</feature>
<name>A0AAD6VNX7_9AGAR</name>
<reference evidence="2" key="1">
    <citation type="submission" date="2023-03" db="EMBL/GenBank/DDBJ databases">
        <title>Massive genome expansion in bonnet fungi (Mycena s.s.) driven by repeated elements and novel gene families across ecological guilds.</title>
        <authorList>
            <consortium name="Lawrence Berkeley National Laboratory"/>
            <person name="Harder C.B."/>
            <person name="Miyauchi S."/>
            <person name="Viragh M."/>
            <person name="Kuo A."/>
            <person name="Thoen E."/>
            <person name="Andreopoulos B."/>
            <person name="Lu D."/>
            <person name="Skrede I."/>
            <person name="Drula E."/>
            <person name="Henrissat B."/>
            <person name="Morin E."/>
            <person name="Kohler A."/>
            <person name="Barry K."/>
            <person name="LaButti K."/>
            <person name="Morin E."/>
            <person name="Salamov A."/>
            <person name="Lipzen A."/>
            <person name="Mereny Z."/>
            <person name="Hegedus B."/>
            <person name="Baldrian P."/>
            <person name="Stursova M."/>
            <person name="Weitz H."/>
            <person name="Taylor A."/>
            <person name="Grigoriev I.V."/>
            <person name="Nagy L.G."/>
            <person name="Martin F."/>
            <person name="Kauserud H."/>
        </authorList>
    </citation>
    <scope>NUCLEOTIDE SEQUENCE</scope>
    <source>
        <strain evidence="2">9144</strain>
    </source>
</reference>
<comment type="caution">
    <text evidence="2">The sequence shown here is derived from an EMBL/GenBank/DDBJ whole genome shotgun (WGS) entry which is preliminary data.</text>
</comment>
<proteinExistence type="predicted"/>